<reference evidence="14" key="1">
    <citation type="submission" date="2025-08" db="UniProtKB">
        <authorList>
            <consortium name="RefSeq"/>
        </authorList>
    </citation>
    <scope>IDENTIFICATION</scope>
    <source>
        <tissue evidence="14">Whole Larva</tissue>
    </source>
</reference>
<accession>A0ABM1MZD4</accession>
<evidence type="ECO:0000256" key="1">
    <source>
        <dbReference type="ARBA" id="ARBA00004138"/>
    </source>
</evidence>
<evidence type="ECO:0000256" key="3">
    <source>
        <dbReference type="ARBA" id="ARBA00008783"/>
    </source>
</evidence>
<name>A0ABM1MZD4_NICVS</name>
<dbReference type="Proteomes" id="UP000695000">
    <property type="component" value="Unplaced"/>
</dbReference>
<evidence type="ECO:0000256" key="6">
    <source>
        <dbReference type="ARBA" id="ARBA00022989"/>
    </source>
</evidence>
<evidence type="ECO:0000256" key="4">
    <source>
        <dbReference type="ARBA" id="ARBA00022692"/>
    </source>
</evidence>
<evidence type="ECO:0000256" key="5">
    <source>
        <dbReference type="ARBA" id="ARBA00022794"/>
    </source>
</evidence>
<dbReference type="Pfam" id="PF15383">
    <property type="entry name" value="TMEM237"/>
    <property type="match status" value="1"/>
</dbReference>
<proteinExistence type="inferred from homology"/>
<feature type="region of interest" description="Disordered" evidence="11">
    <location>
        <begin position="248"/>
        <end position="268"/>
    </location>
</feature>
<feature type="region of interest" description="Disordered" evidence="11">
    <location>
        <begin position="1"/>
        <end position="67"/>
    </location>
</feature>
<keyword evidence="5" id="KW-0970">Cilium biogenesis/degradation</keyword>
<evidence type="ECO:0000313" key="14">
    <source>
        <dbReference type="RefSeq" id="XP_017779934.1"/>
    </source>
</evidence>
<keyword evidence="8 12" id="KW-0472">Membrane</keyword>
<feature type="transmembrane region" description="Helical" evidence="12">
    <location>
        <begin position="318"/>
        <end position="338"/>
    </location>
</feature>
<feature type="compositionally biased region" description="Basic and acidic residues" evidence="11">
    <location>
        <begin position="143"/>
        <end position="153"/>
    </location>
</feature>
<keyword evidence="4 12" id="KW-0812">Transmembrane</keyword>
<keyword evidence="7" id="KW-0969">Cilium</keyword>
<dbReference type="PANTHER" id="PTHR28388:SF1">
    <property type="entry name" value="TRANSMEMBRANE PROTEIN 237"/>
    <property type="match status" value="1"/>
</dbReference>
<gene>
    <name evidence="14" type="primary">LOC108565150</name>
</gene>
<evidence type="ECO:0000256" key="11">
    <source>
        <dbReference type="SAM" id="MobiDB-lite"/>
    </source>
</evidence>
<keyword evidence="13" id="KW-1185">Reference proteome</keyword>
<feature type="transmembrane region" description="Helical" evidence="12">
    <location>
        <begin position="358"/>
        <end position="376"/>
    </location>
</feature>
<feature type="compositionally biased region" description="Polar residues" evidence="11">
    <location>
        <begin position="1"/>
        <end position="10"/>
    </location>
</feature>
<feature type="transmembrane region" description="Helical" evidence="12">
    <location>
        <begin position="397"/>
        <end position="414"/>
    </location>
</feature>
<comment type="subcellular location">
    <subcellularLocation>
        <location evidence="1">Cell projection</location>
        <location evidence="1">Cilium</location>
    </subcellularLocation>
    <subcellularLocation>
        <location evidence="2">Membrane</location>
        <topology evidence="2">Multi-pass membrane protein</topology>
    </subcellularLocation>
</comment>
<evidence type="ECO:0000313" key="13">
    <source>
        <dbReference type="Proteomes" id="UP000695000"/>
    </source>
</evidence>
<dbReference type="InterPro" id="IPR029409">
    <property type="entry name" value="TMEM237"/>
</dbReference>
<evidence type="ECO:0000256" key="10">
    <source>
        <dbReference type="ARBA" id="ARBA00025631"/>
    </source>
</evidence>
<evidence type="ECO:0000256" key="8">
    <source>
        <dbReference type="ARBA" id="ARBA00023136"/>
    </source>
</evidence>
<dbReference type="PANTHER" id="PTHR28388">
    <property type="entry name" value="TRANSMEMBRANE PROTEIN 237"/>
    <property type="match status" value="1"/>
</dbReference>
<evidence type="ECO:0000256" key="7">
    <source>
        <dbReference type="ARBA" id="ARBA00023069"/>
    </source>
</evidence>
<feature type="compositionally biased region" description="Basic and acidic residues" evidence="11">
    <location>
        <begin position="253"/>
        <end position="268"/>
    </location>
</feature>
<feature type="region of interest" description="Disordered" evidence="11">
    <location>
        <begin position="101"/>
        <end position="234"/>
    </location>
</feature>
<feature type="compositionally biased region" description="Basic and acidic residues" evidence="11">
    <location>
        <begin position="186"/>
        <end position="200"/>
    </location>
</feature>
<dbReference type="RefSeq" id="XP_017779934.1">
    <property type="nucleotide sequence ID" value="XM_017924445.1"/>
</dbReference>
<sequence length="487" mass="56149">MVKSTMSPKPSRTIKRHSEDMKSEIVVQVHKSSKREVSSDRETLKTEGSEESSGSNKTYVKDDGGGIDAVSREVSVDGESQINSKIISLIEAEMKRDVRHATFSDSRPQSLSFYEEEKMPEELSGNLELLSPEERKHYKRRKDYGQMDTDERNMYNSIQDIYNRENDEMHVSSSLKKSKSRKKKHGESELGDSREMMIPKEKRKSKKKKHESSPGVSGKRKHRKREDEYETRNEVTMALEDLQDDVFENGNDEFNRNEKVRKSPKKSDKLYVQKKNKFELSREAELMENHPIRQQNIAKSSVHPLQTAIEAQKIWRKLTTFCHGLLGGLGFAHLIYISTNRFSTDPETLKNYASYSETYVVLFYILCILCLLSVFDKYDIANLGKDNIKDMIKNKKSCIVIFLYMATLITHLVAAPKDDKIAMVAEDFAYALNITHEDLQIWNSLSFSRAFLAFASWFFVSLTSPEDFLYLHLKSLDTYTVADPETA</sequence>
<keyword evidence="9" id="KW-0966">Cell projection</keyword>
<organism evidence="13 14">
    <name type="scientific">Nicrophorus vespilloides</name>
    <name type="common">Boreal carrion beetle</name>
    <dbReference type="NCBI Taxonomy" id="110193"/>
    <lineage>
        <taxon>Eukaryota</taxon>
        <taxon>Metazoa</taxon>
        <taxon>Ecdysozoa</taxon>
        <taxon>Arthropoda</taxon>
        <taxon>Hexapoda</taxon>
        <taxon>Insecta</taxon>
        <taxon>Pterygota</taxon>
        <taxon>Neoptera</taxon>
        <taxon>Endopterygota</taxon>
        <taxon>Coleoptera</taxon>
        <taxon>Polyphaga</taxon>
        <taxon>Staphyliniformia</taxon>
        <taxon>Silphidae</taxon>
        <taxon>Nicrophorinae</taxon>
        <taxon>Nicrophorus</taxon>
    </lineage>
</organism>
<evidence type="ECO:0000256" key="9">
    <source>
        <dbReference type="ARBA" id="ARBA00023273"/>
    </source>
</evidence>
<feature type="compositionally biased region" description="Basic residues" evidence="11">
    <location>
        <begin position="176"/>
        <end position="185"/>
    </location>
</feature>
<feature type="compositionally biased region" description="Basic residues" evidence="11">
    <location>
        <begin position="201"/>
        <end position="210"/>
    </location>
</feature>
<evidence type="ECO:0000256" key="2">
    <source>
        <dbReference type="ARBA" id="ARBA00004141"/>
    </source>
</evidence>
<dbReference type="GeneID" id="108565150"/>
<comment type="similarity">
    <text evidence="3">Belongs to the TMEM237 family.</text>
</comment>
<protein>
    <submittedName>
        <fullName evidence="14">Uncharacterized protein LOC108565150</fullName>
    </submittedName>
</protein>
<comment type="function">
    <text evidence="10">Component of the transition zone in primary cilia. Required for ciliogenesis.</text>
</comment>
<evidence type="ECO:0000256" key="12">
    <source>
        <dbReference type="SAM" id="Phobius"/>
    </source>
</evidence>
<feature type="compositionally biased region" description="Polar residues" evidence="11">
    <location>
        <begin position="103"/>
        <end position="112"/>
    </location>
</feature>
<keyword evidence="6 12" id="KW-1133">Transmembrane helix</keyword>
<feature type="compositionally biased region" description="Basic and acidic residues" evidence="11">
    <location>
        <begin position="34"/>
        <end position="48"/>
    </location>
</feature>